<dbReference type="InterPro" id="IPR036291">
    <property type="entry name" value="NAD(P)-bd_dom_sf"/>
</dbReference>
<protein>
    <submittedName>
        <fullName evidence="3">Gfo/Idh/MocA family oxidoreductase</fullName>
    </submittedName>
</protein>
<evidence type="ECO:0000259" key="2">
    <source>
        <dbReference type="Pfam" id="PF02894"/>
    </source>
</evidence>
<dbReference type="Pfam" id="PF01408">
    <property type="entry name" value="GFO_IDH_MocA"/>
    <property type="match status" value="1"/>
</dbReference>
<evidence type="ECO:0000259" key="1">
    <source>
        <dbReference type="Pfam" id="PF01408"/>
    </source>
</evidence>
<proteinExistence type="predicted"/>
<accession>A0ABV9T8D7</accession>
<feature type="domain" description="Gfo/Idh/MocA-like oxidoreductase N-terminal" evidence="1">
    <location>
        <begin position="52"/>
        <end position="187"/>
    </location>
</feature>
<dbReference type="InterPro" id="IPR004104">
    <property type="entry name" value="Gfo/Idh/MocA-like_OxRdtase_C"/>
</dbReference>
<organism evidence="3 4">
    <name type="scientific">Negadavirga shengliensis</name>
    <dbReference type="NCBI Taxonomy" id="1389218"/>
    <lineage>
        <taxon>Bacteria</taxon>
        <taxon>Pseudomonadati</taxon>
        <taxon>Bacteroidota</taxon>
        <taxon>Cytophagia</taxon>
        <taxon>Cytophagales</taxon>
        <taxon>Cyclobacteriaceae</taxon>
        <taxon>Negadavirga</taxon>
    </lineage>
</organism>
<dbReference type="InterPro" id="IPR006311">
    <property type="entry name" value="TAT_signal"/>
</dbReference>
<dbReference type="EMBL" id="JBHSJJ010000029">
    <property type="protein sequence ID" value="MFC4875050.1"/>
    <property type="molecule type" value="Genomic_DNA"/>
</dbReference>
<name>A0ABV9T8D7_9BACT</name>
<reference evidence="4" key="1">
    <citation type="journal article" date="2019" name="Int. J. Syst. Evol. Microbiol.">
        <title>The Global Catalogue of Microorganisms (GCM) 10K type strain sequencing project: providing services to taxonomists for standard genome sequencing and annotation.</title>
        <authorList>
            <consortium name="The Broad Institute Genomics Platform"/>
            <consortium name="The Broad Institute Genome Sequencing Center for Infectious Disease"/>
            <person name="Wu L."/>
            <person name="Ma J."/>
        </authorList>
    </citation>
    <scope>NUCLEOTIDE SEQUENCE [LARGE SCALE GENOMIC DNA]</scope>
    <source>
        <strain evidence="4">CGMCC 4.7466</strain>
    </source>
</reference>
<dbReference type="PANTHER" id="PTHR43818">
    <property type="entry name" value="BCDNA.GH03377"/>
    <property type="match status" value="1"/>
</dbReference>
<dbReference type="InterPro" id="IPR050463">
    <property type="entry name" value="Gfo/Idh/MocA_oxidrdct_glycsds"/>
</dbReference>
<dbReference type="PROSITE" id="PS51318">
    <property type="entry name" value="TAT"/>
    <property type="match status" value="1"/>
</dbReference>
<dbReference type="SUPFAM" id="SSF51735">
    <property type="entry name" value="NAD(P)-binding Rossmann-fold domains"/>
    <property type="match status" value="1"/>
</dbReference>
<dbReference type="NCBIfam" id="TIGR01409">
    <property type="entry name" value="TAT_signal_seq"/>
    <property type="match status" value="1"/>
</dbReference>
<keyword evidence="4" id="KW-1185">Reference proteome</keyword>
<gene>
    <name evidence="3" type="ORF">ACFPFU_25335</name>
</gene>
<evidence type="ECO:0000313" key="4">
    <source>
        <dbReference type="Proteomes" id="UP001595818"/>
    </source>
</evidence>
<sequence length="446" mass="49525">MKKIIEGQTKNSPHSRRDFIKHSGTIIAGATLGAALPLQSMASFHHGVDETLKVALIGCGARGAGAAVNALRTEGSVELVAMADAFRDKLDETYDNLMQIEGVKEKVKVSEEHKFVGFDGYKEAIKLADVVLLVTPPAFRPLHFEAAVEAGKHVFMEKPLASDSPGIRKVLEVGKIADQKGLKVLVGLQNRYAPEFQEVAKRVRDGEIGEIISASDYYMIGPVKLVPRQPEWTEMEFQMRNWRHFNWLWAGSPAGLQIHNTDLVNWVMDAYPVKASGLGGKSGQRGPDYGDIFDNFFIEYEYENNVKLNSQIRHIGGTWNKGGAYIIGTKGIADFKNASITDHKGNVIWRNRQKYGNPYQLQTDHLFECIRNGTPLNDTDWGAKSTMTTIMGRMASHSGQLLSWDESLASELHLLPEKFEWNEMPRFVAGEDGCYPVPVPGISPPL</sequence>
<dbReference type="InterPro" id="IPR000683">
    <property type="entry name" value="Gfo/Idh/MocA-like_OxRdtase_N"/>
</dbReference>
<dbReference type="Proteomes" id="UP001595818">
    <property type="component" value="Unassembled WGS sequence"/>
</dbReference>
<dbReference type="Gene3D" id="3.30.360.10">
    <property type="entry name" value="Dihydrodipicolinate Reductase, domain 2"/>
    <property type="match status" value="1"/>
</dbReference>
<comment type="caution">
    <text evidence="3">The sequence shown here is derived from an EMBL/GenBank/DDBJ whole genome shotgun (WGS) entry which is preliminary data.</text>
</comment>
<feature type="domain" description="Gfo/Idh/MocA-like oxidoreductase C-terminal" evidence="2">
    <location>
        <begin position="202"/>
        <end position="348"/>
    </location>
</feature>
<dbReference type="SUPFAM" id="SSF55347">
    <property type="entry name" value="Glyceraldehyde-3-phosphate dehydrogenase-like, C-terminal domain"/>
    <property type="match status" value="1"/>
</dbReference>
<dbReference type="InterPro" id="IPR019546">
    <property type="entry name" value="TAT_signal_bac_arc"/>
</dbReference>
<dbReference type="Gene3D" id="3.40.50.720">
    <property type="entry name" value="NAD(P)-binding Rossmann-like Domain"/>
    <property type="match status" value="1"/>
</dbReference>
<dbReference type="Pfam" id="PF02894">
    <property type="entry name" value="GFO_IDH_MocA_C"/>
    <property type="match status" value="1"/>
</dbReference>
<dbReference type="PANTHER" id="PTHR43818:SF5">
    <property type="entry name" value="OXIDOREDUCTASE FAMILY PROTEIN"/>
    <property type="match status" value="1"/>
</dbReference>
<evidence type="ECO:0000313" key="3">
    <source>
        <dbReference type="EMBL" id="MFC4875050.1"/>
    </source>
</evidence>
<dbReference type="RefSeq" id="WP_377069492.1">
    <property type="nucleotide sequence ID" value="NZ_JBHSJJ010000029.1"/>
</dbReference>